<dbReference type="InterPro" id="IPR000387">
    <property type="entry name" value="Tyr_Pase_dom"/>
</dbReference>
<dbReference type="InParanoid" id="D2W247"/>
<dbReference type="PROSITE" id="PS50056">
    <property type="entry name" value="TYR_PHOSPHATASE_2"/>
    <property type="match status" value="1"/>
</dbReference>
<dbReference type="OrthoDB" id="21299at2759"/>
<keyword evidence="4" id="KW-0904">Protein phosphatase</keyword>
<organism evidence="9">
    <name type="scientific">Naegleria gruberi</name>
    <name type="common">Amoeba</name>
    <dbReference type="NCBI Taxonomy" id="5762"/>
    <lineage>
        <taxon>Eukaryota</taxon>
        <taxon>Discoba</taxon>
        <taxon>Heterolobosea</taxon>
        <taxon>Tetramitia</taxon>
        <taxon>Eutetramitia</taxon>
        <taxon>Vahlkampfiidae</taxon>
        <taxon>Naegleria</taxon>
    </lineage>
</organism>
<feature type="compositionally biased region" description="Basic residues" evidence="5">
    <location>
        <begin position="308"/>
        <end position="321"/>
    </location>
</feature>
<dbReference type="GO" id="GO:0017017">
    <property type="term" value="F:MAP kinase tyrosine/serine/threonine phosphatase activity"/>
    <property type="evidence" value="ECO:0007669"/>
    <property type="project" value="TreeGrafter"/>
</dbReference>
<feature type="domain" description="Tyrosine specific protein phosphatases" evidence="7">
    <location>
        <begin position="155"/>
        <end position="214"/>
    </location>
</feature>
<sequence length="464" mass="52825">MSLKLQVYEDVAEQQQQQWPDVSLRKQLSQSDPKWFIKPSNYSHLAELEIYPRVFLGSQWEAKDPDWFQTHRISHVLNVSTLQNTFQKKPLYYSNLSTNSSSDPENTNPNIMMMNSMSSGGSHSVNKNTTLSGKQQVHVNYLKINVDDSTDVNVRKYFEKVIDFVRDALEGSPTSNVLIHCKEGKSRSVTMMLVFGMAYFDLSLYEAYKHFENKTFNRSRINLGFQLQLMNYEVELLEAKGVEKPKNSLDFLNQAAVNSCRSNVTQPQPIQITTTEEQSKRPRRNTKKTPLSDITNTGATTLQPPPSKAKKSTVKVLPKKTKNATTPIPQIIPPIINIEEDIPEIPSIVENSSISIDQQQENQPVTPLRSPIRSRRSSRKTPSSIIKIPFSTLDNASYVSPMKNKMPPTPLGTPSITNDIIIDDYSTLEFKFDEDDLEISKGLEDRVFMTTPLKKRKTDEDIMQ</sequence>
<dbReference type="GeneID" id="8856120"/>
<feature type="region of interest" description="Disordered" evidence="5">
    <location>
        <begin position="354"/>
        <end position="382"/>
    </location>
</feature>
<evidence type="ECO:0000256" key="3">
    <source>
        <dbReference type="ARBA" id="ARBA00022801"/>
    </source>
</evidence>
<feature type="compositionally biased region" description="Polar residues" evidence="5">
    <location>
        <begin position="288"/>
        <end position="302"/>
    </location>
</feature>
<feature type="region of interest" description="Disordered" evidence="5">
    <location>
        <begin position="262"/>
        <end position="321"/>
    </location>
</feature>
<dbReference type="InterPro" id="IPR029021">
    <property type="entry name" value="Prot-tyrosine_phosphatase-like"/>
</dbReference>
<reference evidence="8 9" key="1">
    <citation type="journal article" date="2010" name="Cell">
        <title>The genome of Naegleria gruberi illuminates early eukaryotic versatility.</title>
        <authorList>
            <person name="Fritz-Laylin L.K."/>
            <person name="Prochnik S.E."/>
            <person name="Ginger M.L."/>
            <person name="Dacks J.B."/>
            <person name="Carpenter M.L."/>
            <person name="Field M.C."/>
            <person name="Kuo A."/>
            <person name="Paredez A."/>
            <person name="Chapman J."/>
            <person name="Pham J."/>
            <person name="Shu S."/>
            <person name="Neupane R."/>
            <person name="Cipriano M."/>
            <person name="Mancuso J."/>
            <person name="Tu H."/>
            <person name="Salamov A."/>
            <person name="Lindquist E."/>
            <person name="Shapiro H."/>
            <person name="Lucas S."/>
            <person name="Grigoriev I.V."/>
            <person name="Cande W.Z."/>
            <person name="Fulton C."/>
            <person name="Rokhsar D.S."/>
            <person name="Dawson S.C."/>
        </authorList>
    </citation>
    <scope>NUCLEOTIDE SEQUENCE [LARGE SCALE GENOMIC DNA]</scope>
    <source>
        <strain evidence="8 9">NEG-M</strain>
    </source>
</reference>
<dbReference type="RefSeq" id="XP_002669625.1">
    <property type="nucleotide sequence ID" value="XM_002669579.1"/>
</dbReference>
<proteinExistence type="inferred from homology"/>
<dbReference type="GO" id="GO:0008330">
    <property type="term" value="F:protein tyrosine/threonine phosphatase activity"/>
    <property type="evidence" value="ECO:0007669"/>
    <property type="project" value="TreeGrafter"/>
</dbReference>
<evidence type="ECO:0000256" key="1">
    <source>
        <dbReference type="ARBA" id="ARBA00008601"/>
    </source>
</evidence>
<name>D2W247_NAEGR</name>
<dbReference type="STRING" id="5762.D2W247"/>
<dbReference type="InterPro" id="IPR000340">
    <property type="entry name" value="Dual-sp_phosphatase_cat-dom"/>
</dbReference>
<dbReference type="eggNOG" id="KOG1716">
    <property type="taxonomic scope" value="Eukaryota"/>
</dbReference>
<dbReference type="SMART" id="SM00195">
    <property type="entry name" value="DSPc"/>
    <property type="match status" value="1"/>
</dbReference>
<feature type="compositionally biased region" description="Low complexity" evidence="5">
    <location>
        <begin position="265"/>
        <end position="276"/>
    </location>
</feature>
<dbReference type="Pfam" id="PF00782">
    <property type="entry name" value="DSPc"/>
    <property type="match status" value="1"/>
</dbReference>
<dbReference type="EC" id="3.1.3.48" evidence="2"/>
<evidence type="ECO:0000256" key="2">
    <source>
        <dbReference type="ARBA" id="ARBA00013064"/>
    </source>
</evidence>
<dbReference type="InterPro" id="IPR020422">
    <property type="entry name" value="TYR_PHOSPHATASE_DUAL_dom"/>
</dbReference>
<dbReference type="GO" id="GO:0033550">
    <property type="term" value="F:MAP kinase tyrosine phosphatase activity"/>
    <property type="evidence" value="ECO:0007669"/>
    <property type="project" value="TreeGrafter"/>
</dbReference>
<evidence type="ECO:0000259" key="6">
    <source>
        <dbReference type="PROSITE" id="PS50054"/>
    </source>
</evidence>
<dbReference type="SUPFAM" id="SSF52799">
    <property type="entry name" value="(Phosphotyrosine protein) phosphatases II"/>
    <property type="match status" value="1"/>
</dbReference>
<evidence type="ECO:0000256" key="5">
    <source>
        <dbReference type="SAM" id="MobiDB-lite"/>
    </source>
</evidence>
<keyword evidence="9" id="KW-1185">Reference proteome</keyword>
<keyword evidence="3" id="KW-0378">Hydrolase</keyword>
<evidence type="ECO:0000313" key="8">
    <source>
        <dbReference type="EMBL" id="EFC36881.1"/>
    </source>
</evidence>
<dbReference type="CDD" id="cd14498">
    <property type="entry name" value="DSP"/>
    <property type="match status" value="1"/>
</dbReference>
<evidence type="ECO:0000313" key="9">
    <source>
        <dbReference type="Proteomes" id="UP000006671"/>
    </source>
</evidence>
<accession>D2W247</accession>
<feature type="compositionally biased region" description="Polar residues" evidence="5">
    <location>
        <begin position="354"/>
        <end position="365"/>
    </location>
</feature>
<dbReference type="PROSITE" id="PS50054">
    <property type="entry name" value="TYR_PHOSPHATASE_DUAL"/>
    <property type="match status" value="1"/>
</dbReference>
<dbReference type="GO" id="GO:0005737">
    <property type="term" value="C:cytoplasm"/>
    <property type="evidence" value="ECO:0007669"/>
    <property type="project" value="TreeGrafter"/>
</dbReference>
<comment type="similarity">
    <text evidence="1">Belongs to the protein-tyrosine phosphatase family. Non-receptor class dual specificity subfamily.</text>
</comment>
<gene>
    <name evidence="8" type="ORF">NAEGRDRAFT_54104</name>
</gene>
<dbReference type="GO" id="GO:0043409">
    <property type="term" value="P:negative regulation of MAPK cascade"/>
    <property type="evidence" value="ECO:0007669"/>
    <property type="project" value="TreeGrafter"/>
</dbReference>
<dbReference type="PANTHER" id="PTHR10159:SF414">
    <property type="entry name" value="PROTEIN-TYROSINE-PHOSPHATASE-RELATED"/>
    <property type="match status" value="1"/>
</dbReference>
<dbReference type="VEuPathDB" id="AmoebaDB:NAEGRDRAFT_54104"/>
<dbReference type="AlphaFoldDB" id="D2W247"/>
<dbReference type="PANTHER" id="PTHR10159">
    <property type="entry name" value="DUAL SPECIFICITY PROTEIN PHOSPHATASE"/>
    <property type="match status" value="1"/>
</dbReference>
<evidence type="ECO:0000256" key="4">
    <source>
        <dbReference type="ARBA" id="ARBA00022912"/>
    </source>
</evidence>
<protein>
    <recommendedName>
        <fullName evidence="2">protein-tyrosine-phosphatase</fullName>
        <ecNumber evidence="2">3.1.3.48</ecNumber>
    </recommendedName>
</protein>
<dbReference type="Gene3D" id="3.90.190.10">
    <property type="entry name" value="Protein tyrosine phosphatase superfamily"/>
    <property type="match status" value="1"/>
</dbReference>
<dbReference type="Proteomes" id="UP000006671">
    <property type="component" value="Unassembled WGS sequence"/>
</dbReference>
<dbReference type="EMBL" id="GG738924">
    <property type="protein sequence ID" value="EFC36881.1"/>
    <property type="molecule type" value="Genomic_DNA"/>
</dbReference>
<dbReference type="OMA" id="HCKEGKS"/>
<feature type="domain" description="Tyrosine-protein phosphatase" evidence="6">
    <location>
        <begin position="41"/>
        <end position="238"/>
    </location>
</feature>
<dbReference type="KEGG" id="ngr:NAEGRDRAFT_54104"/>
<evidence type="ECO:0000259" key="7">
    <source>
        <dbReference type="PROSITE" id="PS50056"/>
    </source>
</evidence>